<dbReference type="AlphaFoldDB" id="A0A165UCZ0"/>
<evidence type="ECO:0000259" key="9">
    <source>
        <dbReference type="PROSITE" id="PS50157"/>
    </source>
</evidence>
<keyword evidence="3" id="KW-0677">Repeat</keyword>
<organism evidence="10 11">
    <name type="scientific">Daedalea quercina L-15889</name>
    <dbReference type="NCBI Taxonomy" id="1314783"/>
    <lineage>
        <taxon>Eukaryota</taxon>
        <taxon>Fungi</taxon>
        <taxon>Dikarya</taxon>
        <taxon>Basidiomycota</taxon>
        <taxon>Agaricomycotina</taxon>
        <taxon>Agaricomycetes</taxon>
        <taxon>Polyporales</taxon>
        <taxon>Fomitopsis</taxon>
    </lineage>
</organism>
<dbReference type="PANTHER" id="PTHR24388">
    <property type="entry name" value="ZINC FINGER PROTEIN"/>
    <property type="match status" value="1"/>
</dbReference>
<feature type="domain" description="C2H2-type" evidence="9">
    <location>
        <begin position="324"/>
        <end position="354"/>
    </location>
</feature>
<feature type="compositionally biased region" description="Acidic residues" evidence="8">
    <location>
        <begin position="403"/>
        <end position="413"/>
    </location>
</feature>
<evidence type="ECO:0000256" key="1">
    <source>
        <dbReference type="ARBA" id="ARBA00004123"/>
    </source>
</evidence>
<dbReference type="OrthoDB" id="427030at2759"/>
<dbReference type="EMBL" id="KV429032">
    <property type="protein sequence ID" value="KZT74734.1"/>
    <property type="molecule type" value="Genomic_DNA"/>
</dbReference>
<evidence type="ECO:0000256" key="8">
    <source>
        <dbReference type="SAM" id="MobiDB-lite"/>
    </source>
</evidence>
<keyword evidence="2" id="KW-0479">Metal-binding</keyword>
<dbReference type="FunFam" id="3.30.160.60:FF:000072">
    <property type="entry name" value="zinc finger protein 143 isoform X1"/>
    <property type="match status" value="1"/>
</dbReference>
<feature type="region of interest" description="Disordered" evidence="8">
    <location>
        <begin position="377"/>
        <end position="419"/>
    </location>
</feature>
<dbReference type="STRING" id="1314783.A0A165UCZ0"/>
<feature type="region of interest" description="Disordered" evidence="8">
    <location>
        <begin position="294"/>
        <end position="323"/>
    </location>
</feature>
<dbReference type="PANTHER" id="PTHR24388:SF104">
    <property type="entry name" value="AT-RICH BINDING PROTEIN-RELATED"/>
    <property type="match status" value="1"/>
</dbReference>
<keyword evidence="6" id="KW-0539">Nucleus</keyword>
<dbReference type="GO" id="GO:0005634">
    <property type="term" value="C:nucleus"/>
    <property type="evidence" value="ECO:0007669"/>
    <property type="project" value="UniProtKB-SubCell"/>
</dbReference>
<feature type="domain" description="C2H2-type" evidence="9">
    <location>
        <begin position="198"/>
        <end position="227"/>
    </location>
</feature>
<keyword evidence="11" id="KW-1185">Reference proteome</keyword>
<dbReference type="InterPro" id="IPR013087">
    <property type="entry name" value="Znf_C2H2_type"/>
</dbReference>
<feature type="region of interest" description="Disordered" evidence="8">
    <location>
        <begin position="24"/>
        <end position="45"/>
    </location>
</feature>
<evidence type="ECO:0000256" key="6">
    <source>
        <dbReference type="ARBA" id="ARBA00023242"/>
    </source>
</evidence>
<keyword evidence="4 7" id="KW-0863">Zinc-finger</keyword>
<feature type="domain" description="C2H2-type" evidence="9">
    <location>
        <begin position="165"/>
        <end position="195"/>
    </location>
</feature>
<evidence type="ECO:0000313" key="11">
    <source>
        <dbReference type="Proteomes" id="UP000076727"/>
    </source>
</evidence>
<evidence type="ECO:0000256" key="4">
    <source>
        <dbReference type="ARBA" id="ARBA00022771"/>
    </source>
</evidence>
<dbReference type="Proteomes" id="UP000076727">
    <property type="component" value="Unassembled WGS sequence"/>
</dbReference>
<dbReference type="PROSITE" id="PS50157">
    <property type="entry name" value="ZINC_FINGER_C2H2_2"/>
    <property type="match status" value="7"/>
</dbReference>
<proteinExistence type="predicted"/>
<feature type="compositionally biased region" description="Polar residues" evidence="8">
    <location>
        <begin position="384"/>
        <end position="396"/>
    </location>
</feature>
<evidence type="ECO:0000256" key="5">
    <source>
        <dbReference type="ARBA" id="ARBA00022833"/>
    </source>
</evidence>
<evidence type="ECO:0000256" key="2">
    <source>
        <dbReference type="ARBA" id="ARBA00022723"/>
    </source>
</evidence>
<dbReference type="FunFam" id="3.30.160.60:FF:000125">
    <property type="entry name" value="Putative zinc finger protein 143"/>
    <property type="match status" value="1"/>
</dbReference>
<feature type="compositionally biased region" description="Basic and acidic residues" evidence="8">
    <location>
        <begin position="307"/>
        <end position="322"/>
    </location>
</feature>
<dbReference type="PROSITE" id="PS00028">
    <property type="entry name" value="ZINC_FINGER_C2H2_1"/>
    <property type="match status" value="7"/>
</dbReference>
<reference evidence="10 11" key="1">
    <citation type="journal article" date="2016" name="Mol. Biol. Evol.">
        <title>Comparative Genomics of Early-Diverging Mushroom-Forming Fungi Provides Insights into the Origins of Lignocellulose Decay Capabilities.</title>
        <authorList>
            <person name="Nagy L.G."/>
            <person name="Riley R."/>
            <person name="Tritt A."/>
            <person name="Adam C."/>
            <person name="Daum C."/>
            <person name="Floudas D."/>
            <person name="Sun H."/>
            <person name="Yadav J.S."/>
            <person name="Pangilinan J."/>
            <person name="Larsson K.H."/>
            <person name="Matsuura K."/>
            <person name="Barry K."/>
            <person name="Labutti K."/>
            <person name="Kuo R."/>
            <person name="Ohm R.A."/>
            <person name="Bhattacharya S.S."/>
            <person name="Shirouzu T."/>
            <person name="Yoshinaga Y."/>
            <person name="Martin F.M."/>
            <person name="Grigoriev I.V."/>
            <person name="Hibbett D.S."/>
        </authorList>
    </citation>
    <scope>NUCLEOTIDE SEQUENCE [LARGE SCALE GENOMIC DNA]</scope>
    <source>
        <strain evidence="10 11">L-15889</strain>
    </source>
</reference>
<keyword evidence="5" id="KW-0862">Zinc</keyword>
<dbReference type="Gene3D" id="3.30.160.60">
    <property type="entry name" value="Classic Zinc Finger"/>
    <property type="match status" value="6"/>
</dbReference>
<dbReference type="InterPro" id="IPR050527">
    <property type="entry name" value="Snail/Krueppel_Znf"/>
</dbReference>
<feature type="domain" description="C2H2-type" evidence="9">
    <location>
        <begin position="135"/>
        <end position="164"/>
    </location>
</feature>
<dbReference type="GO" id="GO:0000978">
    <property type="term" value="F:RNA polymerase II cis-regulatory region sequence-specific DNA binding"/>
    <property type="evidence" value="ECO:0007669"/>
    <property type="project" value="TreeGrafter"/>
</dbReference>
<sequence length="531" mass="58300">MVDVAGPSTSTTVVLRKRKRPNSPLVLRISSSPAPSHTASYSESEYEQSPVSPLVCISLEVGPSGTTRVGKNKRYACEFEGCDRAYSKPSRLAEHQRSHTGHRPFVCTTCQKSYLRESHLQAHSRSHLPESARPFVCEEAGCGKRFWTSQHLRVHGKHHKGEKAFKCNEPSCVATFVKQYQLRKHVCSTHAPPGTKPYRCDHTGCTKSFATNQKLRAHIKTHDGKRYTCVHTACLPQLGHQPTYFANWTALQHHMRTAHPPTCPYPACGGKTFTAQKGLRAHLKIHAERDLEAELEKGADGDAQADPDDRPRKRRRGGEVGRDWVCSEPGCGKDFKSKKSLATHHNVTHLGHRDFACSACGRTFGYKHLLQRHTAKAHAAIPASSESGSEADTGSGDSRDAQDSTDEDGDSDGQADVSKTTKSAVTLSIGFITGAAYDARSQARLNSNTRSLQCPFPNLPPSFRRNEGNDSGNAGGDSTAPRAGGSQCLYVFSRAYDLRRHLLAEHEVDLEKEAVDEWVRSAKAARAKEAS</sequence>
<feature type="domain" description="C2H2-type" evidence="9">
    <location>
        <begin position="355"/>
        <end position="383"/>
    </location>
</feature>
<dbReference type="SUPFAM" id="SSF57667">
    <property type="entry name" value="beta-beta-alpha zinc fingers"/>
    <property type="match status" value="4"/>
</dbReference>
<feature type="region of interest" description="Disordered" evidence="8">
    <location>
        <begin position="448"/>
        <end position="483"/>
    </location>
</feature>
<dbReference type="FunFam" id="3.30.160.60:FF:000446">
    <property type="entry name" value="Zinc finger protein"/>
    <property type="match status" value="1"/>
</dbReference>
<name>A0A165UCZ0_9APHY</name>
<evidence type="ECO:0000256" key="7">
    <source>
        <dbReference type="PROSITE-ProRule" id="PRU00042"/>
    </source>
</evidence>
<accession>A0A165UCZ0</accession>
<dbReference type="FunFam" id="3.30.160.60:FF:001102">
    <property type="entry name" value="Transcription factor IIIA"/>
    <property type="match status" value="1"/>
</dbReference>
<dbReference type="GO" id="GO:0008270">
    <property type="term" value="F:zinc ion binding"/>
    <property type="evidence" value="ECO:0007669"/>
    <property type="project" value="UniProtKB-KW"/>
</dbReference>
<evidence type="ECO:0000256" key="3">
    <source>
        <dbReference type="ARBA" id="ARBA00022737"/>
    </source>
</evidence>
<evidence type="ECO:0000313" key="10">
    <source>
        <dbReference type="EMBL" id="KZT74734.1"/>
    </source>
</evidence>
<dbReference type="Pfam" id="PF00096">
    <property type="entry name" value="zf-C2H2"/>
    <property type="match status" value="3"/>
</dbReference>
<protein>
    <recommendedName>
        <fullName evidence="9">C2H2-type domain-containing protein</fullName>
    </recommendedName>
</protein>
<gene>
    <name evidence="10" type="ORF">DAEQUDRAFT_700735</name>
</gene>
<dbReference type="InterPro" id="IPR036236">
    <property type="entry name" value="Znf_C2H2_sf"/>
</dbReference>
<feature type="domain" description="C2H2-type" evidence="9">
    <location>
        <begin position="105"/>
        <end position="132"/>
    </location>
</feature>
<feature type="compositionally biased region" description="Polar residues" evidence="8">
    <location>
        <begin position="29"/>
        <end position="45"/>
    </location>
</feature>
<feature type="domain" description="C2H2-type" evidence="9">
    <location>
        <begin position="75"/>
        <end position="104"/>
    </location>
</feature>
<comment type="subcellular location">
    <subcellularLocation>
        <location evidence="1">Nucleus</location>
    </subcellularLocation>
</comment>
<dbReference type="GO" id="GO:0000981">
    <property type="term" value="F:DNA-binding transcription factor activity, RNA polymerase II-specific"/>
    <property type="evidence" value="ECO:0007669"/>
    <property type="project" value="UniProtKB-ARBA"/>
</dbReference>
<dbReference type="SMART" id="SM00355">
    <property type="entry name" value="ZnF_C2H2"/>
    <property type="match status" value="10"/>
</dbReference>